<dbReference type="Proteomes" id="UP001152798">
    <property type="component" value="Chromosome 3"/>
</dbReference>
<feature type="region of interest" description="Disordered" evidence="1">
    <location>
        <begin position="226"/>
        <end position="254"/>
    </location>
</feature>
<sequence>MESKAARIQQWLRDLRLPSLRSWSNIDVSSVSSQDHLEELELNPKTFEDIATPWNTDQDSIKKWKSSQNLSLVTHDKESHNEWFKIHSSQEEIRDDCTSEESIPSSPTPSTHSLHEIYHLQHYFKRTLKLKPTQPNSPRHRNRLSVSDPDFRFYEVNSYQQDTSWAPQSSSSIEILNTVHSCSKKNVSFHRTSSSRKTYIQEKYPKLKLKNSLRFRQFPIARPKVVETQHHSLKRRLPYPPQSGKDHSLSPPPLVTKVNYQGTESYLSQKSTQSVDLGYDSLPTYDMYHSTHSSVRGKARGNPLLASDTTSPNITIWTADKGTPADQDMANRSRLLIIDVLVAPLPASSPPEQDPSHANDDKAIFTL</sequence>
<dbReference type="EMBL" id="OV725079">
    <property type="protein sequence ID" value="CAH1394984.1"/>
    <property type="molecule type" value="Genomic_DNA"/>
</dbReference>
<reference evidence="2" key="1">
    <citation type="submission" date="2022-01" db="EMBL/GenBank/DDBJ databases">
        <authorList>
            <person name="King R."/>
        </authorList>
    </citation>
    <scope>NUCLEOTIDE SEQUENCE</scope>
</reference>
<evidence type="ECO:0000313" key="3">
    <source>
        <dbReference type="Proteomes" id="UP001152798"/>
    </source>
</evidence>
<feature type="compositionally biased region" description="Basic and acidic residues" evidence="1">
    <location>
        <begin position="354"/>
        <end position="367"/>
    </location>
</feature>
<keyword evidence="3" id="KW-1185">Reference proteome</keyword>
<protein>
    <submittedName>
        <fullName evidence="2">Uncharacterized protein</fullName>
    </submittedName>
</protein>
<accession>A0A9P0EGZ7</accession>
<organism evidence="2 3">
    <name type="scientific">Nezara viridula</name>
    <name type="common">Southern green stink bug</name>
    <name type="synonym">Cimex viridulus</name>
    <dbReference type="NCBI Taxonomy" id="85310"/>
    <lineage>
        <taxon>Eukaryota</taxon>
        <taxon>Metazoa</taxon>
        <taxon>Ecdysozoa</taxon>
        <taxon>Arthropoda</taxon>
        <taxon>Hexapoda</taxon>
        <taxon>Insecta</taxon>
        <taxon>Pterygota</taxon>
        <taxon>Neoptera</taxon>
        <taxon>Paraneoptera</taxon>
        <taxon>Hemiptera</taxon>
        <taxon>Heteroptera</taxon>
        <taxon>Panheteroptera</taxon>
        <taxon>Pentatomomorpha</taxon>
        <taxon>Pentatomoidea</taxon>
        <taxon>Pentatomidae</taxon>
        <taxon>Pentatominae</taxon>
        <taxon>Nezara</taxon>
    </lineage>
</organism>
<proteinExistence type="predicted"/>
<feature type="region of interest" description="Disordered" evidence="1">
    <location>
        <begin position="346"/>
        <end position="367"/>
    </location>
</feature>
<evidence type="ECO:0000313" key="2">
    <source>
        <dbReference type="EMBL" id="CAH1394984.1"/>
    </source>
</evidence>
<dbReference type="AlphaFoldDB" id="A0A9P0EGZ7"/>
<evidence type="ECO:0000256" key="1">
    <source>
        <dbReference type="SAM" id="MobiDB-lite"/>
    </source>
</evidence>
<gene>
    <name evidence="2" type="ORF">NEZAVI_LOCUS5339</name>
</gene>
<name>A0A9P0EGZ7_NEZVI</name>